<comment type="caution">
    <text evidence="2">The sequence shown here is derived from an EMBL/GenBank/DDBJ whole genome shotgun (WGS) entry which is preliminary data.</text>
</comment>
<gene>
    <name evidence="3" type="ORF">HID58_006057</name>
    <name evidence="2" type="ORF">HID58_070681</name>
</gene>
<evidence type="ECO:0000313" key="2">
    <source>
        <dbReference type="EMBL" id="KAH0873319.1"/>
    </source>
</evidence>
<dbReference type="EMBL" id="JAGKQM010000002">
    <property type="protein sequence ID" value="KAH0938596.1"/>
    <property type="molecule type" value="Genomic_DNA"/>
</dbReference>
<evidence type="ECO:0000256" key="1">
    <source>
        <dbReference type="SAM" id="MobiDB-lite"/>
    </source>
</evidence>
<protein>
    <submittedName>
        <fullName evidence="2">Uncharacterized protein</fullName>
    </submittedName>
</protein>
<accession>A0ABQ7YZG3</accession>
<dbReference type="EMBL" id="JAGKQM010000016">
    <property type="protein sequence ID" value="KAH0873319.1"/>
    <property type="molecule type" value="Genomic_DNA"/>
</dbReference>
<sequence length="199" mass="22283">MQGGVSTGIKRYASLISKPSFQQDSDRKLTGKNSNSGASAVFSGVKLAQDHHGAKRTLFSLEKAMKGEVVLGEHNVVPNYFEQFQAEFLCSRKVEAIETCNGCCYVSVDYHPSAARYDCHSCNRCRHVILRLFERLLMELGFRIAVFVVFDSASNLRWLSQIRQKQLDKVDEGGSSVAEPIRALPDPTPMKPKSIYDFE</sequence>
<feature type="region of interest" description="Disordered" evidence="1">
    <location>
        <begin position="171"/>
        <end position="199"/>
    </location>
</feature>
<name>A0ABQ7YZG3_BRANA</name>
<proteinExistence type="predicted"/>
<reference evidence="2 4" key="1">
    <citation type="submission" date="2021-05" db="EMBL/GenBank/DDBJ databases">
        <title>Genome Assembly of Synthetic Allotetraploid Brassica napus Reveals Homoeologous Exchanges between Subgenomes.</title>
        <authorList>
            <person name="Davis J.T."/>
        </authorList>
    </citation>
    <scope>NUCLEOTIDE SEQUENCE [LARGE SCALE GENOMIC DNA]</scope>
    <source>
        <strain evidence="4">cv. Da-Ae</strain>
        <tissue evidence="2">Seedling</tissue>
    </source>
</reference>
<keyword evidence="4" id="KW-1185">Reference proteome</keyword>
<organism evidence="2 4">
    <name type="scientific">Brassica napus</name>
    <name type="common">Rape</name>
    <dbReference type="NCBI Taxonomy" id="3708"/>
    <lineage>
        <taxon>Eukaryota</taxon>
        <taxon>Viridiplantae</taxon>
        <taxon>Streptophyta</taxon>
        <taxon>Embryophyta</taxon>
        <taxon>Tracheophyta</taxon>
        <taxon>Spermatophyta</taxon>
        <taxon>Magnoliopsida</taxon>
        <taxon>eudicotyledons</taxon>
        <taxon>Gunneridae</taxon>
        <taxon>Pentapetalae</taxon>
        <taxon>rosids</taxon>
        <taxon>malvids</taxon>
        <taxon>Brassicales</taxon>
        <taxon>Brassicaceae</taxon>
        <taxon>Brassiceae</taxon>
        <taxon>Brassica</taxon>
    </lineage>
</organism>
<evidence type="ECO:0000313" key="4">
    <source>
        <dbReference type="Proteomes" id="UP000824890"/>
    </source>
</evidence>
<evidence type="ECO:0000313" key="3">
    <source>
        <dbReference type="EMBL" id="KAH0938596.1"/>
    </source>
</evidence>
<dbReference type="Proteomes" id="UP000824890">
    <property type="component" value="Unassembled WGS sequence"/>
</dbReference>